<dbReference type="Proteomes" id="UP001054821">
    <property type="component" value="Chromosome 5"/>
</dbReference>
<dbReference type="AlphaFoldDB" id="A0AAD4VMV7"/>
<sequence>MKFICVQSLIKEKSTHSWSELARPSEGPSCGSVWPRVSGSTETVAGGGRSAAVKIRRRRLLLLQIPAKSRLLEEGAGRGWKRTSSLSFRYRPRLQPWPVAGVPKERR</sequence>
<name>A0AAD4VMV7_PRUDU</name>
<dbReference type="EMBL" id="JAJFAZ020000005">
    <property type="protein sequence ID" value="KAI5328025.1"/>
    <property type="molecule type" value="Genomic_DNA"/>
</dbReference>
<accession>A0AAD4VMV7</accession>
<proteinExistence type="predicted"/>
<evidence type="ECO:0000313" key="2">
    <source>
        <dbReference type="Proteomes" id="UP001054821"/>
    </source>
</evidence>
<organism evidence="1 2">
    <name type="scientific">Prunus dulcis</name>
    <name type="common">Almond</name>
    <name type="synonym">Amygdalus dulcis</name>
    <dbReference type="NCBI Taxonomy" id="3755"/>
    <lineage>
        <taxon>Eukaryota</taxon>
        <taxon>Viridiplantae</taxon>
        <taxon>Streptophyta</taxon>
        <taxon>Embryophyta</taxon>
        <taxon>Tracheophyta</taxon>
        <taxon>Spermatophyta</taxon>
        <taxon>Magnoliopsida</taxon>
        <taxon>eudicotyledons</taxon>
        <taxon>Gunneridae</taxon>
        <taxon>Pentapetalae</taxon>
        <taxon>rosids</taxon>
        <taxon>fabids</taxon>
        <taxon>Rosales</taxon>
        <taxon>Rosaceae</taxon>
        <taxon>Amygdaloideae</taxon>
        <taxon>Amygdaleae</taxon>
        <taxon>Prunus</taxon>
    </lineage>
</organism>
<gene>
    <name evidence="1" type="ORF">L3X38_027421</name>
</gene>
<protein>
    <submittedName>
        <fullName evidence="1">Uncharacterized protein</fullName>
    </submittedName>
</protein>
<keyword evidence="2" id="KW-1185">Reference proteome</keyword>
<reference evidence="1 2" key="1">
    <citation type="journal article" date="2022" name="G3 (Bethesda)">
        <title>Whole-genome sequence and methylome profiling of the almond [Prunus dulcis (Mill.) D.A. Webb] cultivar 'Nonpareil'.</title>
        <authorList>
            <person name="D'Amico-Willman K.M."/>
            <person name="Ouma W.Z."/>
            <person name="Meulia T."/>
            <person name="Sideli G.M."/>
            <person name="Gradziel T.M."/>
            <person name="Fresnedo-Ramirez J."/>
        </authorList>
    </citation>
    <scope>NUCLEOTIDE SEQUENCE [LARGE SCALE GENOMIC DNA]</scope>
    <source>
        <strain evidence="1">Clone GOH B32 T37-40</strain>
    </source>
</reference>
<comment type="caution">
    <text evidence="1">The sequence shown here is derived from an EMBL/GenBank/DDBJ whole genome shotgun (WGS) entry which is preliminary data.</text>
</comment>
<evidence type="ECO:0000313" key="1">
    <source>
        <dbReference type="EMBL" id="KAI5328025.1"/>
    </source>
</evidence>